<organism evidence="2 3">
    <name type="scientific">Orbilia oligospora</name>
    <name type="common">Nematode-trapping fungus</name>
    <name type="synonym">Arthrobotrys oligospora</name>
    <dbReference type="NCBI Taxonomy" id="2813651"/>
    <lineage>
        <taxon>Eukaryota</taxon>
        <taxon>Fungi</taxon>
        <taxon>Dikarya</taxon>
        <taxon>Ascomycota</taxon>
        <taxon>Pezizomycotina</taxon>
        <taxon>Orbiliomycetes</taxon>
        <taxon>Orbiliales</taxon>
        <taxon>Orbiliaceae</taxon>
        <taxon>Orbilia</taxon>
    </lineage>
</organism>
<protein>
    <submittedName>
        <fullName evidence="2">Uncharacterized protein</fullName>
    </submittedName>
</protein>
<reference evidence="2 3" key="1">
    <citation type="submission" date="2019-03" db="EMBL/GenBank/DDBJ databases">
        <title>Nematode-trapping fungi genome.</title>
        <authorList>
            <person name="Vidal-Diez De Ulzurrun G."/>
        </authorList>
    </citation>
    <scope>NUCLEOTIDE SEQUENCE [LARGE SCALE GENOMIC DNA]</scope>
    <source>
        <strain evidence="2 3">TWF154</strain>
    </source>
</reference>
<feature type="compositionally biased region" description="Acidic residues" evidence="1">
    <location>
        <begin position="34"/>
        <end position="54"/>
    </location>
</feature>
<evidence type="ECO:0000313" key="2">
    <source>
        <dbReference type="EMBL" id="TGJ74834.1"/>
    </source>
</evidence>
<comment type="caution">
    <text evidence="2">The sequence shown here is derived from an EMBL/GenBank/DDBJ whole genome shotgun (WGS) entry which is preliminary data.</text>
</comment>
<dbReference type="EMBL" id="SOZJ01000001">
    <property type="protein sequence ID" value="TGJ74834.1"/>
    <property type="molecule type" value="Genomic_DNA"/>
</dbReference>
<gene>
    <name evidence="2" type="ORF">EYR41_001796</name>
</gene>
<proteinExistence type="predicted"/>
<dbReference type="AlphaFoldDB" id="A0A8H2HQJ7"/>
<dbReference type="Proteomes" id="UP000297595">
    <property type="component" value="Unassembled WGS sequence"/>
</dbReference>
<feature type="region of interest" description="Disordered" evidence="1">
    <location>
        <begin position="17"/>
        <end position="54"/>
    </location>
</feature>
<name>A0A8H2HQJ7_ORBOL</name>
<evidence type="ECO:0000313" key="3">
    <source>
        <dbReference type="Proteomes" id="UP000297595"/>
    </source>
</evidence>
<accession>A0A8H2HQJ7</accession>
<evidence type="ECO:0000256" key="1">
    <source>
        <dbReference type="SAM" id="MobiDB-lite"/>
    </source>
</evidence>
<sequence>MSCNCYKLEKASGDDIGGSGDFLLRPEDGNPDYLMEDGEGDDEEGLANEDRENYDENQMDEDYDAESCPDMASEGILWTRKSLRCIGSKFIMKFNTAVHK</sequence>